<evidence type="ECO:0000256" key="4">
    <source>
        <dbReference type="PIRSR" id="PIRSR000390-2"/>
    </source>
</evidence>
<dbReference type="Proteomes" id="UP000001557">
    <property type="component" value="Chromosome"/>
</dbReference>
<evidence type="ECO:0000313" key="6">
    <source>
        <dbReference type="EMBL" id="ABN62448.1"/>
    </source>
</evidence>
<reference evidence="6 7" key="1">
    <citation type="submission" date="2007-02" db="EMBL/GenBank/DDBJ databases">
        <title>Complete sequence of chromosome of Shewanella baltica OS155.</title>
        <authorList>
            <consortium name="US DOE Joint Genome Institute"/>
            <person name="Copeland A."/>
            <person name="Lucas S."/>
            <person name="Lapidus A."/>
            <person name="Barry K."/>
            <person name="Detter J.C."/>
            <person name="Glavina del Rio T."/>
            <person name="Hammon N."/>
            <person name="Israni S."/>
            <person name="Dalin E."/>
            <person name="Tice H."/>
            <person name="Pitluck S."/>
            <person name="Sims D.R."/>
            <person name="Brettin T."/>
            <person name="Bruce D."/>
            <person name="Han C."/>
            <person name="Tapia R."/>
            <person name="Brainard J."/>
            <person name="Schmutz J."/>
            <person name="Larimer F."/>
            <person name="Land M."/>
            <person name="Hauser L."/>
            <person name="Kyrpides N."/>
            <person name="Mikhailova N."/>
            <person name="Brettar I."/>
            <person name="Klappenbach J."/>
            <person name="Konstantinidis K."/>
            <person name="Rodrigues J."/>
            <person name="Tiedje J."/>
            <person name="Richardson P."/>
        </authorList>
    </citation>
    <scope>NUCLEOTIDE SEQUENCE [LARGE SCALE GENOMIC DNA]</scope>
    <source>
        <strain evidence="7">OS155 / ATCC BAA-1091</strain>
    </source>
</reference>
<dbReference type="GO" id="GO:0030170">
    <property type="term" value="F:pyridoxal phosphate binding"/>
    <property type="evidence" value="ECO:0007669"/>
    <property type="project" value="TreeGrafter"/>
</dbReference>
<dbReference type="InterPro" id="IPR000653">
    <property type="entry name" value="DegT/StrS_aminotransferase"/>
</dbReference>
<comment type="similarity">
    <text evidence="2 5">Belongs to the DegT/DnrJ/EryC1 family.</text>
</comment>
<proteinExistence type="inferred from homology"/>
<evidence type="ECO:0000256" key="1">
    <source>
        <dbReference type="ARBA" id="ARBA00022898"/>
    </source>
</evidence>
<dbReference type="InterPro" id="IPR015422">
    <property type="entry name" value="PyrdxlP-dep_Trfase_small"/>
</dbReference>
<dbReference type="PIRSF" id="PIRSF000390">
    <property type="entry name" value="PLP_StrS"/>
    <property type="match status" value="1"/>
</dbReference>
<dbReference type="InterPro" id="IPR020026">
    <property type="entry name" value="PseC"/>
</dbReference>
<dbReference type="CDD" id="cd00616">
    <property type="entry name" value="AHBA_syn"/>
    <property type="match status" value="1"/>
</dbReference>
<dbReference type="RefSeq" id="WP_006082458.1">
    <property type="nucleotide sequence ID" value="NC_009052.1"/>
</dbReference>
<keyword evidence="7" id="KW-1185">Reference proteome</keyword>
<dbReference type="EMBL" id="CP000563">
    <property type="protein sequence ID" value="ABN62448.1"/>
    <property type="molecule type" value="Genomic_DNA"/>
</dbReference>
<dbReference type="InterPro" id="IPR015424">
    <property type="entry name" value="PyrdxlP-dep_Trfase"/>
</dbReference>
<organism evidence="6 7">
    <name type="scientific">Shewanella baltica (strain OS155 / ATCC BAA-1091)</name>
    <dbReference type="NCBI Taxonomy" id="325240"/>
    <lineage>
        <taxon>Bacteria</taxon>
        <taxon>Pseudomonadati</taxon>
        <taxon>Pseudomonadota</taxon>
        <taxon>Gammaproteobacteria</taxon>
        <taxon>Alteromonadales</taxon>
        <taxon>Shewanellaceae</taxon>
        <taxon>Shewanella</taxon>
    </lineage>
</organism>
<keyword evidence="6" id="KW-0808">Transferase</keyword>
<dbReference type="GO" id="GO:0000271">
    <property type="term" value="P:polysaccharide biosynthetic process"/>
    <property type="evidence" value="ECO:0007669"/>
    <property type="project" value="TreeGrafter"/>
</dbReference>
<dbReference type="NCBIfam" id="TIGR03588">
    <property type="entry name" value="PseC"/>
    <property type="match status" value="1"/>
</dbReference>
<evidence type="ECO:0000313" key="7">
    <source>
        <dbReference type="Proteomes" id="UP000001557"/>
    </source>
</evidence>
<name>A3D6T5_SHEB5</name>
<sequence length="382" mass="42256">MIPYGKQDINQDDIDAVLAVLKSDYLTQGPVVPVFEQAVALAVGAKFSVAVNSATSALHIACLALGVEKGDLVWTSPITFVASANSALYCGAEVDFVDVDPYTGNMCPKALATKLLLAAKVGILPKVVIPVHLCGHSCDMQAISALADEYGFKIIEDASHGIGGSYQGHKLGSCEYSDITVFSFHPVKIITSAEGGMAMTNCAELAAKMVLYRSHGITKVPETMLRPDEGDWYYEQHLLGFNYRMTDLHAALGLSQMSRLDNFVTKRNQLADIYEQELAGLRLNVVDPIPDSISARHLYMIRLQHADQRRIVFDTMRRNDIQVHVHYFPVHLQPYYIALGFKVGDFPNAERFYEEILTLPLYPTLDRSELQYIVATLFTCIS</sequence>
<dbReference type="Gene3D" id="3.90.1150.10">
    <property type="entry name" value="Aspartate Aminotransferase, domain 1"/>
    <property type="match status" value="1"/>
</dbReference>
<dbReference type="KEGG" id="sbl:Sbal_2966"/>
<dbReference type="HOGENOM" id="CLU_033332_0_3_6"/>
<evidence type="ECO:0000256" key="5">
    <source>
        <dbReference type="RuleBase" id="RU004508"/>
    </source>
</evidence>
<feature type="active site" description="Proton acceptor" evidence="3">
    <location>
        <position position="188"/>
    </location>
</feature>
<dbReference type="Pfam" id="PF01041">
    <property type="entry name" value="DegT_DnrJ_EryC1"/>
    <property type="match status" value="1"/>
</dbReference>
<dbReference type="SUPFAM" id="SSF53383">
    <property type="entry name" value="PLP-dependent transferases"/>
    <property type="match status" value="1"/>
</dbReference>
<dbReference type="Gene3D" id="3.40.640.10">
    <property type="entry name" value="Type I PLP-dependent aspartate aminotransferase-like (Major domain)"/>
    <property type="match status" value="1"/>
</dbReference>
<dbReference type="InterPro" id="IPR015421">
    <property type="entry name" value="PyrdxlP-dep_Trfase_major"/>
</dbReference>
<accession>A3D6T5</accession>
<dbReference type="OrthoDB" id="9804264at2"/>
<gene>
    <name evidence="6" type="ordered locus">Sbal_2966</name>
</gene>
<feature type="modified residue" description="N6-(pyridoxal phosphate)lysine" evidence="4">
    <location>
        <position position="188"/>
    </location>
</feature>
<evidence type="ECO:0000256" key="3">
    <source>
        <dbReference type="PIRSR" id="PIRSR000390-1"/>
    </source>
</evidence>
<dbReference type="AlphaFoldDB" id="A3D6T5"/>
<protein>
    <submittedName>
        <fullName evidence="6">DegT/DnrJ/EryC1/StrS aminotransferase</fullName>
    </submittedName>
</protein>
<evidence type="ECO:0000256" key="2">
    <source>
        <dbReference type="ARBA" id="ARBA00037999"/>
    </source>
</evidence>
<dbReference type="PANTHER" id="PTHR30244:SF34">
    <property type="entry name" value="DTDP-4-AMINO-4,6-DIDEOXYGALACTOSE TRANSAMINASE"/>
    <property type="match status" value="1"/>
</dbReference>
<dbReference type="STRING" id="325240.Sbal_2966"/>
<keyword evidence="1 4" id="KW-0663">Pyridoxal phosphate</keyword>
<keyword evidence="6" id="KW-0032">Aminotransferase</keyword>
<dbReference type="GO" id="GO:0008483">
    <property type="term" value="F:transaminase activity"/>
    <property type="evidence" value="ECO:0007669"/>
    <property type="project" value="UniProtKB-KW"/>
</dbReference>
<dbReference type="PANTHER" id="PTHR30244">
    <property type="entry name" value="TRANSAMINASE"/>
    <property type="match status" value="1"/>
</dbReference>